<sequence>MSLQVQVQRVLIFFLVFTFRVPLHLGVAISPATSGPLLEKQVLSKPFGDAANNHHSAQCAPERVLYIVKSFRLTTSTLAALNQASLSSPLCHRPPMNPATTARALGRGHSWPRTNCPRQPQLLTQTASPLRVPSRKLRTWTDCVSGLSLRPYTKTSKTTLPATPPKKIVCMRRSAKRRKRENEAKMKIIVAEQRAKRSAEIAAARQAELERRMAPPKPKRPPVQRKLSDLARVAVDHILATEGGGQPVAQACRIFEDTVDLLGWEGVIKELAAQGRLDLSLGVFRWLETHPLLTPPDRLRSVMITLAGREGRLDLGFELLESANGTPGLECFVALAKTCARVGTIEQVLALFNKMGEAGFELKVDSYNQVLEELVVARKPLLQCLRLFAHMQQENVAPKRVTYTMLVTACHSGGSIKDAYAIFEGLEAARWDPDIKAFNALLYVCILYRDFKEARRVFWRMRETKRISFNPKSYELITRLCTDAGWGFKELLGPGYYDDAMGLYREMQTGERWPTLALYEELLRLMGACNNYGLAAQYYKDLREGAKLEASSAVYDALVNVDYRGDPQNPVRLLEAFRGIRYTPDLAFFEGMLGGYARVGAWQDAWLLLTVMPANGCTPTPEMFDEVSGLLTAAGGDDLAEQVRGALEKMRAECEVGGQEEGAAGPGTSQDEFDGALSDTREGVELGTSAAGGAERAEAERERIDLLGEGLERTEANREDSIPEEIEGRFVNDGKNSDERTWASSRVGTNFVGGESTKEPERVGAGS</sequence>
<keyword evidence="8" id="KW-1185">Reference proteome</keyword>
<dbReference type="InterPro" id="IPR033443">
    <property type="entry name" value="PROP1-like_PPR_dom"/>
</dbReference>
<dbReference type="PANTHER" id="PTHR47447">
    <property type="entry name" value="OS03G0856100 PROTEIN"/>
    <property type="match status" value="1"/>
</dbReference>
<dbReference type="PROSITE" id="PS51375">
    <property type="entry name" value="PPR"/>
    <property type="match status" value="1"/>
</dbReference>
<dbReference type="InterPro" id="IPR002885">
    <property type="entry name" value="PPR_rpt"/>
</dbReference>
<feature type="compositionally biased region" description="Basic and acidic residues" evidence="4">
    <location>
        <begin position="756"/>
        <end position="767"/>
    </location>
</feature>
<feature type="domain" description="PROP1-like PPR" evidence="6">
    <location>
        <begin position="337"/>
        <end position="485"/>
    </location>
</feature>
<proteinExistence type="inferred from homology"/>
<dbReference type="GO" id="GO:0003729">
    <property type="term" value="F:mRNA binding"/>
    <property type="evidence" value="ECO:0000318"/>
    <property type="project" value="GO_Central"/>
</dbReference>
<dbReference type="OMA" id="RHLQINQ"/>
<feature type="repeat" description="PPR" evidence="3">
    <location>
        <begin position="585"/>
        <end position="619"/>
    </location>
</feature>
<dbReference type="EMBL" id="DF237008">
    <property type="protein sequence ID" value="GAQ80665.1"/>
    <property type="molecule type" value="Genomic_DNA"/>
</dbReference>
<evidence type="ECO:0000313" key="7">
    <source>
        <dbReference type="EMBL" id="GAQ80665.1"/>
    </source>
</evidence>
<keyword evidence="2" id="KW-0677">Repeat</keyword>
<keyword evidence="5" id="KW-0732">Signal</keyword>
<dbReference type="PANTHER" id="PTHR47447:SF17">
    <property type="entry name" value="OS12G0638900 PROTEIN"/>
    <property type="match status" value="1"/>
</dbReference>
<dbReference type="STRING" id="105231.A0A1Y1HPV6"/>
<dbReference type="Pfam" id="PF17177">
    <property type="entry name" value="PPR_long"/>
    <property type="match status" value="1"/>
</dbReference>
<comment type="similarity">
    <text evidence="1">Belongs to the PPR family. P subfamily.</text>
</comment>
<feature type="region of interest" description="Disordered" evidence="4">
    <location>
        <begin position="655"/>
        <end position="675"/>
    </location>
</feature>
<evidence type="ECO:0000256" key="4">
    <source>
        <dbReference type="SAM" id="MobiDB-lite"/>
    </source>
</evidence>
<evidence type="ECO:0000313" key="8">
    <source>
        <dbReference type="Proteomes" id="UP000054558"/>
    </source>
</evidence>
<dbReference type="Proteomes" id="UP000054558">
    <property type="component" value="Unassembled WGS sequence"/>
</dbReference>
<name>A0A1Y1HPV6_KLENI</name>
<evidence type="ECO:0000256" key="2">
    <source>
        <dbReference type="ARBA" id="ARBA00022737"/>
    </source>
</evidence>
<reference evidence="7 8" key="1">
    <citation type="journal article" date="2014" name="Nat. Commun.">
        <title>Klebsormidium flaccidum genome reveals primary factors for plant terrestrial adaptation.</title>
        <authorList>
            <person name="Hori K."/>
            <person name="Maruyama F."/>
            <person name="Fujisawa T."/>
            <person name="Togashi T."/>
            <person name="Yamamoto N."/>
            <person name="Seo M."/>
            <person name="Sato S."/>
            <person name="Yamada T."/>
            <person name="Mori H."/>
            <person name="Tajima N."/>
            <person name="Moriyama T."/>
            <person name="Ikeuchi M."/>
            <person name="Watanabe M."/>
            <person name="Wada H."/>
            <person name="Kobayashi K."/>
            <person name="Saito M."/>
            <person name="Masuda T."/>
            <person name="Sasaki-Sekimoto Y."/>
            <person name="Mashiguchi K."/>
            <person name="Awai K."/>
            <person name="Shimojima M."/>
            <person name="Masuda S."/>
            <person name="Iwai M."/>
            <person name="Nobusawa T."/>
            <person name="Narise T."/>
            <person name="Kondo S."/>
            <person name="Saito H."/>
            <person name="Sato R."/>
            <person name="Murakawa M."/>
            <person name="Ihara Y."/>
            <person name="Oshima-Yamada Y."/>
            <person name="Ohtaka K."/>
            <person name="Satoh M."/>
            <person name="Sonobe K."/>
            <person name="Ishii M."/>
            <person name="Ohtani R."/>
            <person name="Kanamori-Sato M."/>
            <person name="Honoki R."/>
            <person name="Miyazaki D."/>
            <person name="Mochizuki H."/>
            <person name="Umetsu J."/>
            <person name="Higashi K."/>
            <person name="Shibata D."/>
            <person name="Kamiya Y."/>
            <person name="Sato N."/>
            <person name="Nakamura Y."/>
            <person name="Tabata S."/>
            <person name="Ida S."/>
            <person name="Kurokawa K."/>
            <person name="Ohta H."/>
        </authorList>
    </citation>
    <scope>NUCLEOTIDE SEQUENCE [LARGE SCALE GENOMIC DNA]</scope>
    <source>
        <strain evidence="7 8">NIES-2285</strain>
    </source>
</reference>
<evidence type="ECO:0000256" key="1">
    <source>
        <dbReference type="ARBA" id="ARBA00007626"/>
    </source>
</evidence>
<gene>
    <name evidence="7" type="ORF">KFL_000590180</name>
</gene>
<dbReference type="OrthoDB" id="185373at2759"/>
<protein>
    <submittedName>
        <fullName evidence="7">Putative Pentatricopeptide repeat domain containing protein</fullName>
    </submittedName>
</protein>
<evidence type="ECO:0000259" key="6">
    <source>
        <dbReference type="Pfam" id="PF17177"/>
    </source>
</evidence>
<evidence type="ECO:0000256" key="5">
    <source>
        <dbReference type="SAM" id="SignalP"/>
    </source>
</evidence>
<dbReference type="AlphaFoldDB" id="A0A1Y1HPV6"/>
<feature type="region of interest" description="Disordered" evidence="4">
    <location>
        <begin position="731"/>
        <end position="767"/>
    </location>
</feature>
<organism evidence="7 8">
    <name type="scientific">Klebsormidium nitens</name>
    <name type="common">Green alga</name>
    <name type="synonym">Ulothrix nitens</name>
    <dbReference type="NCBI Taxonomy" id="105231"/>
    <lineage>
        <taxon>Eukaryota</taxon>
        <taxon>Viridiplantae</taxon>
        <taxon>Streptophyta</taxon>
        <taxon>Klebsormidiophyceae</taxon>
        <taxon>Klebsormidiales</taxon>
        <taxon>Klebsormidiaceae</taxon>
        <taxon>Klebsormidium</taxon>
    </lineage>
</organism>
<accession>A0A1Y1HPV6</accession>
<feature type="chain" id="PRO_5012778976" evidence="5">
    <location>
        <begin position="29"/>
        <end position="767"/>
    </location>
</feature>
<feature type="signal peptide" evidence="5">
    <location>
        <begin position="1"/>
        <end position="28"/>
    </location>
</feature>
<evidence type="ECO:0000256" key="3">
    <source>
        <dbReference type="PROSITE-ProRule" id="PRU00708"/>
    </source>
</evidence>
<dbReference type="InterPro" id="IPR011990">
    <property type="entry name" value="TPR-like_helical_dom_sf"/>
</dbReference>
<dbReference type="Gene3D" id="1.25.40.10">
    <property type="entry name" value="Tetratricopeptide repeat domain"/>
    <property type="match status" value="3"/>
</dbReference>
<feature type="compositionally biased region" description="Basic and acidic residues" evidence="4">
    <location>
        <begin position="731"/>
        <end position="741"/>
    </location>
</feature>